<evidence type="ECO:0000256" key="1">
    <source>
        <dbReference type="ARBA" id="ARBA00022679"/>
    </source>
</evidence>
<dbReference type="InterPro" id="IPR043502">
    <property type="entry name" value="DNA/RNA_pol_sf"/>
</dbReference>
<name>A0ABM3G4X0_NEOLC</name>
<dbReference type="Proteomes" id="UP000829291">
    <property type="component" value="Chromosome 5"/>
</dbReference>
<dbReference type="Pfam" id="PF17917">
    <property type="entry name" value="RT_RNaseH"/>
    <property type="match status" value="1"/>
</dbReference>
<evidence type="ECO:0000256" key="5">
    <source>
        <dbReference type="ARBA" id="ARBA00022801"/>
    </source>
</evidence>
<dbReference type="GeneID" id="124294404"/>
<dbReference type="InterPro" id="IPR050951">
    <property type="entry name" value="Retrovirus_Pol_polyprotein"/>
</dbReference>
<keyword evidence="8" id="KW-1185">Reference proteome</keyword>
<dbReference type="CDD" id="cd09274">
    <property type="entry name" value="RNase_HI_RT_Ty3"/>
    <property type="match status" value="1"/>
</dbReference>
<sequence>MGLEPTARPGCRTNQKGYAQSTPFGALRSIENSSGRNRRLFYGTRSVLLQLDDSGRERAVYHMAQSLTDTQRGYSQIETEALALVRAVKCFHKFLWGRKFILQTDHKPLVALLQPDDTKGLKLTTAARLKRCAMRLLGYDFRIKHIRAQDFDHADALSSLIEKFHRDNSEKLQVASIRAVEEAVQQVRNLSIDIFGINLRDKLRSAALED</sequence>
<keyword evidence="3" id="KW-0540">Nuclease</keyword>
<dbReference type="InterPro" id="IPR041373">
    <property type="entry name" value="RT_RNaseH"/>
</dbReference>
<feature type="domain" description="Reverse transcriptase RNase H-like" evidence="7">
    <location>
        <begin position="42"/>
        <end position="139"/>
    </location>
</feature>
<keyword evidence="6" id="KW-0695">RNA-directed DNA polymerase</keyword>
<organism evidence="8 9">
    <name type="scientific">Neodiprion lecontei</name>
    <name type="common">Redheaded pine sawfly</name>
    <dbReference type="NCBI Taxonomy" id="441921"/>
    <lineage>
        <taxon>Eukaryota</taxon>
        <taxon>Metazoa</taxon>
        <taxon>Ecdysozoa</taxon>
        <taxon>Arthropoda</taxon>
        <taxon>Hexapoda</taxon>
        <taxon>Insecta</taxon>
        <taxon>Pterygota</taxon>
        <taxon>Neoptera</taxon>
        <taxon>Endopterygota</taxon>
        <taxon>Hymenoptera</taxon>
        <taxon>Tenthredinoidea</taxon>
        <taxon>Diprionidae</taxon>
        <taxon>Diprioninae</taxon>
        <taxon>Neodiprion</taxon>
    </lineage>
</organism>
<dbReference type="PANTHER" id="PTHR37984:SF5">
    <property type="entry name" value="PROTEIN NYNRIN-LIKE"/>
    <property type="match status" value="1"/>
</dbReference>
<keyword evidence="2" id="KW-0548">Nucleotidyltransferase</keyword>
<keyword evidence="5" id="KW-0378">Hydrolase</keyword>
<evidence type="ECO:0000313" key="9">
    <source>
        <dbReference type="RefSeq" id="XP_046595312.1"/>
    </source>
</evidence>
<evidence type="ECO:0000256" key="3">
    <source>
        <dbReference type="ARBA" id="ARBA00022722"/>
    </source>
</evidence>
<evidence type="ECO:0000259" key="7">
    <source>
        <dbReference type="Pfam" id="PF17917"/>
    </source>
</evidence>
<evidence type="ECO:0000256" key="2">
    <source>
        <dbReference type="ARBA" id="ARBA00022695"/>
    </source>
</evidence>
<keyword evidence="4" id="KW-0255">Endonuclease</keyword>
<dbReference type="PANTHER" id="PTHR37984">
    <property type="entry name" value="PROTEIN CBG26694"/>
    <property type="match status" value="1"/>
</dbReference>
<accession>A0ABM3G4X0</accession>
<dbReference type="RefSeq" id="XP_046595312.1">
    <property type="nucleotide sequence ID" value="XM_046739356.1"/>
</dbReference>
<evidence type="ECO:0000313" key="8">
    <source>
        <dbReference type="Proteomes" id="UP000829291"/>
    </source>
</evidence>
<proteinExistence type="predicted"/>
<protein>
    <submittedName>
        <fullName evidence="9">Uncharacterized protein LOC124294404</fullName>
    </submittedName>
</protein>
<gene>
    <name evidence="9" type="primary">LOC124294404</name>
</gene>
<evidence type="ECO:0000256" key="4">
    <source>
        <dbReference type="ARBA" id="ARBA00022759"/>
    </source>
</evidence>
<reference evidence="9" key="1">
    <citation type="submission" date="2025-08" db="UniProtKB">
        <authorList>
            <consortium name="RefSeq"/>
        </authorList>
    </citation>
    <scope>IDENTIFICATION</scope>
    <source>
        <tissue evidence="9">Thorax and Abdomen</tissue>
    </source>
</reference>
<keyword evidence="1" id="KW-0808">Transferase</keyword>
<evidence type="ECO:0000256" key="6">
    <source>
        <dbReference type="ARBA" id="ARBA00022918"/>
    </source>
</evidence>
<dbReference type="SUPFAM" id="SSF56672">
    <property type="entry name" value="DNA/RNA polymerases"/>
    <property type="match status" value="1"/>
</dbReference>